<name>A0ABR4CYW2_9HELO</name>
<organism evidence="1 2">
    <name type="scientific">Oculimacula yallundae</name>
    <dbReference type="NCBI Taxonomy" id="86028"/>
    <lineage>
        <taxon>Eukaryota</taxon>
        <taxon>Fungi</taxon>
        <taxon>Dikarya</taxon>
        <taxon>Ascomycota</taxon>
        <taxon>Pezizomycotina</taxon>
        <taxon>Leotiomycetes</taxon>
        <taxon>Helotiales</taxon>
        <taxon>Ploettnerulaceae</taxon>
        <taxon>Oculimacula</taxon>
    </lineage>
</organism>
<keyword evidence="2" id="KW-1185">Reference proteome</keyword>
<dbReference type="Proteomes" id="UP001595075">
    <property type="component" value="Unassembled WGS sequence"/>
</dbReference>
<comment type="caution">
    <text evidence="1">The sequence shown here is derived from an EMBL/GenBank/DDBJ whole genome shotgun (WGS) entry which is preliminary data.</text>
</comment>
<gene>
    <name evidence="1" type="ORF">VTL71DRAFT_8470</name>
</gene>
<sequence length="187" mass="20762">MEATAIGDLPVAPLGAQDGLSKDLTLLKMRSDPNDSSENFCTYCQSICEHWISPPSPLLPSISLPHFGSLMELDNSASSCSMCAQFNSFLAKEGQPHTLRDGFWIQPASRFIGGQLRPPGIPALSDSELIYGMATFRQRNHTRGYMFNDCVTIWIPERPIPAFDKLKEVESKLWFCCVDFPATDISL</sequence>
<evidence type="ECO:0000313" key="2">
    <source>
        <dbReference type="Proteomes" id="UP001595075"/>
    </source>
</evidence>
<protein>
    <submittedName>
        <fullName evidence="1">Uncharacterized protein</fullName>
    </submittedName>
</protein>
<dbReference type="EMBL" id="JAZHXI010000002">
    <property type="protein sequence ID" value="KAL2074691.1"/>
    <property type="molecule type" value="Genomic_DNA"/>
</dbReference>
<accession>A0ABR4CYW2</accession>
<evidence type="ECO:0000313" key="1">
    <source>
        <dbReference type="EMBL" id="KAL2074691.1"/>
    </source>
</evidence>
<proteinExistence type="predicted"/>
<reference evidence="1 2" key="1">
    <citation type="journal article" date="2024" name="Commun. Biol.">
        <title>Comparative genomic analysis of thermophilic fungi reveals convergent evolutionary adaptations and gene losses.</title>
        <authorList>
            <person name="Steindorff A.S."/>
            <person name="Aguilar-Pontes M.V."/>
            <person name="Robinson A.J."/>
            <person name="Andreopoulos B."/>
            <person name="LaButti K."/>
            <person name="Kuo A."/>
            <person name="Mondo S."/>
            <person name="Riley R."/>
            <person name="Otillar R."/>
            <person name="Haridas S."/>
            <person name="Lipzen A."/>
            <person name="Grimwood J."/>
            <person name="Schmutz J."/>
            <person name="Clum A."/>
            <person name="Reid I.D."/>
            <person name="Moisan M.C."/>
            <person name="Butler G."/>
            <person name="Nguyen T.T.M."/>
            <person name="Dewar K."/>
            <person name="Conant G."/>
            <person name="Drula E."/>
            <person name="Henrissat B."/>
            <person name="Hansel C."/>
            <person name="Singer S."/>
            <person name="Hutchinson M.I."/>
            <person name="de Vries R.P."/>
            <person name="Natvig D.O."/>
            <person name="Powell A.J."/>
            <person name="Tsang A."/>
            <person name="Grigoriev I.V."/>
        </authorList>
    </citation>
    <scope>NUCLEOTIDE SEQUENCE [LARGE SCALE GENOMIC DNA]</scope>
    <source>
        <strain evidence="1 2">CBS 494.80</strain>
    </source>
</reference>